<dbReference type="PANTHER" id="PTHR15830">
    <property type="entry name" value="TELOMERE LENGTH REGULATION PROTEIN TEL2 FAMILY MEMBER"/>
    <property type="match status" value="1"/>
</dbReference>
<proteinExistence type="predicted"/>
<dbReference type="STRING" id="33114.A0A2G2X9P0"/>
<dbReference type="Proteomes" id="UP000224567">
    <property type="component" value="Unassembled WGS sequence"/>
</dbReference>
<reference evidence="1 2" key="1">
    <citation type="journal article" date="2017" name="Genome Biol.">
        <title>New reference genome sequences of hot pepper reveal the massive evolution of plant disease-resistance genes by retroduplication.</title>
        <authorList>
            <person name="Kim S."/>
            <person name="Park J."/>
            <person name="Yeom S.I."/>
            <person name="Kim Y.M."/>
            <person name="Seo E."/>
            <person name="Kim K.T."/>
            <person name="Kim M.S."/>
            <person name="Lee J.M."/>
            <person name="Cheong K."/>
            <person name="Shin H.S."/>
            <person name="Kim S.B."/>
            <person name="Han K."/>
            <person name="Lee J."/>
            <person name="Park M."/>
            <person name="Lee H.A."/>
            <person name="Lee H.Y."/>
            <person name="Lee Y."/>
            <person name="Oh S."/>
            <person name="Lee J.H."/>
            <person name="Choi E."/>
            <person name="Choi E."/>
            <person name="Lee S.E."/>
            <person name="Jeon J."/>
            <person name="Kim H."/>
            <person name="Choi G."/>
            <person name="Song H."/>
            <person name="Lee J."/>
            <person name="Lee S.C."/>
            <person name="Kwon J.K."/>
            <person name="Lee H.Y."/>
            <person name="Koo N."/>
            <person name="Hong Y."/>
            <person name="Kim R.W."/>
            <person name="Kang W.H."/>
            <person name="Huh J.H."/>
            <person name="Kang B.C."/>
            <person name="Yang T.J."/>
            <person name="Lee Y.H."/>
            <person name="Bennetzen J.L."/>
            <person name="Choi D."/>
        </authorList>
    </citation>
    <scope>NUCLEOTIDE SEQUENCE [LARGE SCALE GENOMIC DNA]</scope>
    <source>
        <strain evidence="2">cv. PBC81</strain>
    </source>
</reference>
<dbReference type="GO" id="GO:0051879">
    <property type="term" value="F:Hsp90 protein binding"/>
    <property type="evidence" value="ECO:0007669"/>
    <property type="project" value="TreeGrafter"/>
</dbReference>
<dbReference type="OrthoDB" id="10258062at2759"/>
<keyword evidence="2" id="KW-1185">Reference proteome</keyword>
<dbReference type="AlphaFoldDB" id="A0A2G2X9P0"/>
<dbReference type="PANTHER" id="PTHR15830:SF10">
    <property type="entry name" value="TELOMERE LENGTH REGULATION PROTEIN TEL2 HOMOLOG"/>
    <property type="match status" value="1"/>
</dbReference>
<gene>
    <name evidence="1" type="ORF">CQW23_08621</name>
</gene>
<protein>
    <submittedName>
        <fullName evidence="1">Uncharacterized protein</fullName>
    </submittedName>
</protein>
<dbReference type="GO" id="GO:0042162">
    <property type="term" value="F:telomeric DNA binding"/>
    <property type="evidence" value="ECO:0007669"/>
    <property type="project" value="TreeGrafter"/>
</dbReference>
<accession>A0A2G2X9P0</accession>
<evidence type="ECO:0000313" key="1">
    <source>
        <dbReference type="EMBL" id="PHT54159.1"/>
    </source>
</evidence>
<name>A0A2G2X9P0_CAPBA</name>
<evidence type="ECO:0000313" key="2">
    <source>
        <dbReference type="Proteomes" id="UP000224567"/>
    </source>
</evidence>
<dbReference type="EMBL" id="MLFT02000003">
    <property type="protein sequence ID" value="PHT54159.1"/>
    <property type="molecule type" value="Genomic_DNA"/>
</dbReference>
<organism evidence="1 2">
    <name type="scientific">Capsicum baccatum</name>
    <name type="common">Peruvian pepper</name>
    <dbReference type="NCBI Taxonomy" id="33114"/>
    <lineage>
        <taxon>Eukaryota</taxon>
        <taxon>Viridiplantae</taxon>
        <taxon>Streptophyta</taxon>
        <taxon>Embryophyta</taxon>
        <taxon>Tracheophyta</taxon>
        <taxon>Spermatophyta</taxon>
        <taxon>Magnoliopsida</taxon>
        <taxon>eudicotyledons</taxon>
        <taxon>Gunneridae</taxon>
        <taxon>Pentapetalae</taxon>
        <taxon>asterids</taxon>
        <taxon>lamiids</taxon>
        <taxon>Solanales</taxon>
        <taxon>Solanaceae</taxon>
        <taxon>Solanoideae</taxon>
        <taxon>Capsiceae</taxon>
        <taxon>Capsicum</taxon>
    </lineage>
</organism>
<comment type="caution">
    <text evidence="1">The sequence shown here is derived from an EMBL/GenBank/DDBJ whole genome shotgun (WGS) entry which is preliminary data.</text>
</comment>
<sequence length="170" mass="19116">MEKEAESRRKKEVLEKVGQVIASIKDAKHVDEVICALHCLALRLFPLDSHSLAGSVNELYREQMWLVIGWHVSPFLRGCTSIMCFFFERPSHCGCSKISSLSTIERLLVLCLLDNLGVTQIARELPTYCEEDLAHEELKQIISRVVQLLTSIPDKAQAGTPKALSSQHPF</sequence>
<dbReference type="GO" id="GO:0005829">
    <property type="term" value="C:cytosol"/>
    <property type="evidence" value="ECO:0007669"/>
    <property type="project" value="TreeGrafter"/>
</dbReference>
<dbReference type="InterPro" id="IPR051970">
    <property type="entry name" value="TEL2_Regulation"/>
</dbReference>
<reference evidence="2" key="2">
    <citation type="journal article" date="2017" name="J. Anim. Genet.">
        <title>Multiple reference genome sequences of hot pepper reveal the massive evolution of plant disease resistance genes by retroduplication.</title>
        <authorList>
            <person name="Kim S."/>
            <person name="Park J."/>
            <person name="Yeom S.-I."/>
            <person name="Kim Y.-M."/>
            <person name="Seo E."/>
            <person name="Kim K.-T."/>
            <person name="Kim M.-S."/>
            <person name="Lee J.M."/>
            <person name="Cheong K."/>
            <person name="Shin H.-S."/>
            <person name="Kim S.-B."/>
            <person name="Han K."/>
            <person name="Lee J."/>
            <person name="Park M."/>
            <person name="Lee H.-A."/>
            <person name="Lee H.-Y."/>
            <person name="Lee Y."/>
            <person name="Oh S."/>
            <person name="Lee J.H."/>
            <person name="Choi E."/>
            <person name="Choi E."/>
            <person name="Lee S.E."/>
            <person name="Jeon J."/>
            <person name="Kim H."/>
            <person name="Choi G."/>
            <person name="Song H."/>
            <person name="Lee J."/>
            <person name="Lee S.-C."/>
            <person name="Kwon J.-K."/>
            <person name="Lee H.-Y."/>
            <person name="Koo N."/>
            <person name="Hong Y."/>
            <person name="Kim R.W."/>
            <person name="Kang W.-H."/>
            <person name="Huh J.H."/>
            <person name="Kang B.-C."/>
            <person name="Yang T.-J."/>
            <person name="Lee Y.-H."/>
            <person name="Bennetzen J.L."/>
            <person name="Choi D."/>
        </authorList>
    </citation>
    <scope>NUCLEOTIDE SEQUENCE [LARGE SCALE GENOMIC DNA]</scope>
    <source>
        <strain evidence="2">cv. PBC81</strain>
    </source>
</reference>
<dbReference type="GO" id="GO:0051083">
    <property type="term" value="P:'de novo' cotranslational protein folding"/>
    <property type="evidence" value="ECO:0007669"/>
    <property type="project" value="TreeGrafter"/>
</dbReference>